<evidence type="ECO:0000256" key="5">
    <source>
        <dbReference type="ARBA" id="ARBA00023163"/>
    </source>
</evidence>
<feature type="compositionally biased region" description="Low complexity" evidence="7">
    <location>
        <begin position="307"/>
        <end position="319"/>
    </location>
</feature>
<dbReference type="InterPro" id="IPR051615">
    <property type="entry name" value="Transcr_Regulatory_Elem"/>
</dbReference>
<dbReference type="EMBL" id="RWJN01000100">
    <property type="protein sequence ID" value="TCD67358.1"/>
    <property type="molecule type" value="Genomic_DNA"/>
</dbReference>
<dbReference type="AlphaFoldDB" id="A0A4R0RUE1"/>
<feature type="region of interest" description="Disordered" evidence="7">
    <location>
        <begin position="487"/>
        <end position="507"/>
    </location>
</feature>
<keyword evidence="1" id="KW-0479">Metal-binding</keyword>
<feature type="compositionally biased region" description="Basic and acidic residues" evidence="7">
    <location>
        <begin position="264"/>
        <end position="296"/>
    </location>
</feature>
<dbReference type="SMART" id="SM00906">
    <property type="entry name" value="Fungal_trans"/>
    <property type="match status" value="1"/>
</dbReference>
<feature type="region of interest" description="Disordered" evidence="7">
    <location>
        <begin position="1"/>
        <end position="21"/>
    </location>
</feature>
<evidence type="ECO:0000256" key="4">
    <source>
        <dbReference type="ARBA" id="ARBA00023125"/>
    </source>
</evidence>
<dbReference type="STRING" id="92696.A0A4R0RUE1"/>
<keyword evidence="4" id="KW-0238">DNA-binding</keyword>
<proteinExistence type="predicted"/>
<evidence type="ECO:0000256" key="2">
    <source>
        <dbReference type="ARBA" id="ARBA00022833"/>
    </source>
</evidence>
<keyword evidence="5" id="KW-0804">Transcription</keyword>
<dbReference type="PANTHER" id="PTHR31313:SF78">
    <property type="entry name" value="TRANSCRIPTION FACTOR DOMAIN-CONTAINING PROTEIN"/>
    <property type="match status" value="1"/>
</dbReference>
<organism evidence="9 10">
    <name type="scientific">Steccherinum ochraceum</name>
    <dbReference type="NCBI Taxonomy" id="92696"/>
    <lineage>
        <taxon>Eukaryota</taxon>
        <taxon>Fungi</taxon>
        <taxon>Dikarya</taxon>
        <taxon>Basidiomycota</taxon>
        <taxon>Agaricomycotina</taxon>
        <taxon>Agaricomycetes</taxon>
        <taxon>Polyporales</taxon>
        <taxon>Steccherinaceae</taxon>
        <taxon>Steccherinum</taxon>
    </lineage>
</organism>
<evidence type="ECO:0000256" key="6">
    <source>
        <dbReference type="ARBA" id="ARBA00023242"/>
    </source>
</evidence>
<dbReference type="GO" id="GO:0000981">
    <property type="term" value="F:DNA-binding transcription factor activity, RNA polymerase II-specific"/>
    <property type="evidence" value="ECO:0007669"/>
    <property type="project" value="InterPro"/>
</dbReference>
<feature type="compositionally biased region" description="Low complexity" evidence="7">
    <location>
        <begin position="110"/>
        <end position="119"/>
    </location>
</feature>
<comment type="caution">
    <text evidence="9">The sequence shown here is derived from an EMBL/GenBank/DDBJ whole genome shotgun (WGS) entry which is preliminary data.</text>
</comment>
<gene>
    <name evidence="9" type="ORF">EIP91_000225</name>
</gene>
<feature type="compositionally biased region" description="Acidic residues" evidence="7">
    <location>
        <begin position="353"/>
        <end position="362"/>
    </location>
</feature>
<feature type="region of interest" description="Disordered" evidence="7">
    <location>
        <begin position="179"/>
        <end position="370"/>
    </location>
</feature>
<feature type="compositionally biased region" description="Low complexity" evidence="7">
    <location>
        <begin position="201"/>
        <end position="214"/>
    </location>
</feature>
<dbReference type="OrthoDB" id="2123952at2759"/>
<dbReference type="Pfam" id="PF04082">
    <property type="entry name" value="Fungal_trans"/>
    <property type="match status" value="1"/>
</dbReference>
<dbReference type="GO" id="GO:0008270">
    <property type="term" value="F:zinc ion binding"/>
    <property type="evidence" value="ECO:0007669"/>
    <property type="project" value="InterPro"/>
</dbReference>
<dbReference type="InterPro" id="IPR036864">
    <property type="entry name" value="Zn2-C6_fun-type_DNA-bd_sf"/>
</dbReference>
<accession>A0A4R0RUE1</accession>
<evidence type="ECO:0000256" key="3">
    <source>
        <dbReference type="ARBA" id="ARBA00023015"/>
    </source>
</evidence>
<reference evidence="9 10" key="1">
    <citation type="submission" date="2018-11" db="EMBL/GenBank/DDBJ databases">
        <title>Genome assembly of Steccherinum ochraceum LE-BIN_3174, the white-rot fungus of the Steccherinaceae family (The Residual Polyporoid clade, Polyporales, Basidiomycota).</title>
        <authorList>
            <person name="Fedorova T.V."/>
            <person name="Glazunova O.A."/>
            <person name="Landesman E.O."/>
            <person name="Moiseenko K.V."/>
            <person name="Psurtseva N.V."/>
            <person name="Savinova O.S."/>
            <person name="Shakhova N.V."/>
            <person name="Tyazhelova T.V."/>
            <person name="Vasina D.V."/>
        </authorList>
    </citation>
    <scope>NUCLEOTIDE SEQUENCE [LARGE SCALE GENOMIC DNA]</scope>
    <source>
        <strain evidence="9 10">LE-BIN_3174</strain>
    </source>
</reference>
<dbReference type="InterPro" id="IPR007219">
    <property type="entry name" value="XnlR_reg_dom"/>
</dbReference>
<sequence>MSSHAWPPLSNPTPGSSSAYPHQHHQNCVLLGTACTFLGPSRKRGPPKGYIDAIEARLHQTEALIGILLSSKDSRAKTLLDDLRKDTLAREIINRVDHGTYGHKGRLRSSDPSSASRSRPPQPDSKDSDHSSQPPTQYVRYTVLIWSQTNNVSLPSIEWQDLVISQLNLVAAERNTLVGDGSTRDGTASAVPPAQGADGAGTSTLPGSSQLSSSAPHHRPHSDENLDRPRANRRPTLTLQPPASLPPAGPSSSLLTPFSATGPDRSDSDQKQMSERRQRRRVDAPERDSERARRDSLSQNPKPHTPSSPSVSGRSRSPVQYTHPPLHPALLSSKASKSSLRGVIHGSQSPEAVDADADVESAGEDHEGSGEDELAVAVGQLSINEDEQVRYHGKASGLHLLGASEREDNRAEGGIWRFPGARVWPPLPPTVRRSKKTNTEYDWLGYLPDIAEQEYLLEIYWVYVHPALPIIHKKLFMECFREINLRPDSASTPDSQHSGGSSSSTMKPQRIPAMLLLAMFSIASRYTSVSNGEIPPPESGSMWAAGDTYLESAKKILDSTYAHSRSSTCQALLLMGYREVGIGAMAQAWLYIGMAVRMAQDLGLHKSADKWVNVGKTLFTPDELQERRRVWYGCVIMDKYVSSYIGRPVAIFENDFDTELPHSEQPDEVEIWAPHPSLPVIEDPLEAHNAVTPSAISHVVSCFNESAKLSIILSMIMQTVYPIRRHTFRSSEHIRLEKLLDKWYHELPDHLRFDPASQRESALPPHCLTLHMQYWCTVLLLHRPFIRYTSESGNKSTISPPREQDVRESSRKAYDLCTQAANHISFIVSVYVQKHCPKRASVFLSYYVFTAAIMHVAALKTYPTDPQASVGLHKCMDILNRMQSIWPSAWRAYQLLQGSKVQSQDLRASVSPGGTDRRKRSAENALEQPHIPEPLYRPPQTYTRIPPTSQPQPGYIGLDMPSSEPQFFPDFDRWGPPGAGMNNFAGGTLSTSVLPQQFSTGFVDERVHRNQERTAQRFPQYWNDYSALGQMDAAYNVPPNGMVPNGSGPSPVRGPQQAVVYPQDQFLVFNNIPPGGQS</sequence>
<protein>
    <recommendedName>
        <fullName evidence="8">Xylanolytic transcriptional activator regulatory domain-containing protein</fullName>
    </recommendedName>
</protein>
<dbReference type="GO" id="GO:0006351">
    <property type="term" value="P:DNA-templated transcription"/>
    <property type="evidence" value="ECO:0007669"/>
    <property type="project" value="InterPro"/>
</dbReference>
<evidence type="ECO:0000313" key="9">
    <source>
        <dbReference type="EMBL" id="TCD67358.1"/>
    </source>
</evidence>
<feature type="region of interest" description="Disordered" evidence="7">
    <location>
        <begin position="904"/>
        <end position="939"/>
    </location>
</feature>
<dbReference type="PANTHER" id="PTHR31313">
    <property type="entry name" value="TY1 ENHANCER ACTIVATOR"/>
    <property type="match status" value="1"/>
</dbReference>
<name>A0A4R0RUE1_9APHY</name>
<dbReference type="Gene3D" id="4.10.240.10">
    <property type="entry name" value="Zn(2)-C6 fungal-type DNA-binding domain"/>
    <property type="match status" value="1"/>
</dbReference>
<feature type="compositionally biased region" description="Basic and acidic residues" evidence="7">
    <location>
        <begin position="221"/>
        <end position="230"/>
    </location>
</feature>
<dbReference type="GO" id="GO:0003677">
    <property type="term" value="F:DNA binding"/>
    <property type="evidence" value="ECO:0007669"/>
    <property type="project" value="UniProtKB-KW"/>
</dbReference>
<evidence type="ECO:0000256" key="1">
    <source>
        <dbReference type="ARBA" id="ARBA00022723"/>
    </source>
</evidence>
<keyword evidence="6" id="KW-0539">Nucleus</keyword>
<feature type="domain" description="Xylanolytic transcriptional activator regulatory" evidence="8">
    <location>
        <begin position="588"/>
        <end position="667"/>
    </location>
</feature>
<keyword evidence="2" id="KW-0862">Zinc</keyword>
<dbReference type="CDD" id="cd12148">
    <property type="entry name" value="fungal_TF_MHR"/>
    <property type="match status" value="1"/>
</dbReference>
<evidence type="ECO:0000259" key="8">
    <source>
        <dbReference type="SMART" id="SM00906"/>
    </source>
</evidence>
<feature type="compositionally biased region" description="Low complexity" evidence="7">
    <location>
        <begin position="328"/>
        <end position="340"/>
    </location>
</feature>
<evidence type="ECO:0000256" key="7">
    <source>
        <dbReference type="SAM" id="MobiDB-lite"/>
    </source>
</evidence>
<keyword evidence="10" id="KW-1185">Reference proteome</keyword>
<feature type="region of interest" description="Disordered" evidence="7">
    <location>
        <begin position="99"/>
        <end position="135"/>
    </location>
</feature>
<evidence type="ECO:0000313" key="10">
    <source>
        <dbReference type="Proteomes" id="UP000292702"/>
    </source>
</evidence>
<keyword evidence="3" id="KW-0805">Transcription regulation</keyword>
<dbReference type="Proteomes" id="UP000292702">
    <property type="component" value="Unassembled WGS sequence"/>
</dbReference>